<dbReference type="EMBL" id="JAAIUW010000001">
    <property type="protein sequence ID" value="KAF7843889.1"/>
    <property type="molecule type" value="Genomic_DNA"/>
</dbReference>
<dbReference type="Proteomes" id="UP000634136">
    <property type="component" value="Unassembled WGS sequence"/>
</dbReference>
<accession>A0A834XGE9</accession>
<evidence type="ECO:0000313" key="2">
    <source>
        <dbReference type="EMBL" id="KAF7843889.1"/>
    </source>
</evidence>
<sequence length="91" mass="10559">MFSSFLDGVQRSNVFNQMFSSIIFLVIHVLKNNRLVSLEHTYREANRVAHELAAMARDNPRRNCTFLHQPPQECRDRFQLDLLLSGLALEA</sequence>
<feature type="domain" description="RNase H type-1" evidence="1">
    <location>
        <begin position="26"/>
        <end position="56"/>
    </location>
</feature>
<proteinExistence type="predicted"/>
<organism evidence="2 3">
    <name type="scientific">Senna tora</name>
    <dbReference type="NCBI Taxonomy" id="362788"/>
    <lineage>
        <taxon>Eukaryota</taxon>
        <taxon>Viridiplantae</taxon>
        <taxon>Streptophyta</taxon>
        <taxon>Embryophyta</taxon>
        <taxon>Tracheophyta</taxon>
        <taxon>Spermatophyta</taxon>
        <taxon>Magnoliopsida</taxon>
        <taxon>eudicotyledons</taxon>
        <taxon>Gunneridae</taxon>
        <taxon>Pentapetalae</taxon>
        <taxon>rosids</taxon>
        <taxon>fabids</taxon>
        <taxon>Fabales</taxon>
        <taxon>Fabaceae</taxon>
        <taxon>Caesalpinioideae</taxon>
        <taxon>Cassia clade</taxon>
        <taxon>Senna</taxon>
    </lineage>
</organism>
<keyword evidence="3" id="KW-1185">Reference proteome</keyword>
<evidence type="ECO:0000313" key="3">
    <source>
        <dbReference type="Proteomes" id="UP000634136"/>
    </source>
</evidence>
<name>A0A834XGE9_9FABA</name>
<dbReference type="AlphaFoldDB" id="A0A834XGE9"/>
<dbReference type="GO" id="GO:0004523">
    <property type="term" value="F:RNA-DNA hybrid ribonuclease activity"/>
    <property type="evidence" value="ECO:0007669"/>
    <property type="project" value="InterPro"/>
</dbReference>
<comment type="caution">
    <text evidence="2">The sequence shown here is derived from an EMBL/GenBank/DDBJ whole genome shotgun (WGS) entry which is preliminary data.</text>
</comment>
<evidence type="ECO:0000259" key="1">
    <source>
        <dbReference type="Pfam" id="PF13456"/>
    </source>
</evidence>
<reference evidence="2" key="1">
    <citation type="submission" date="2020-09" db="EMBL/GenBank/DDBJ databases">
        <title>Genome-Enabled Discovery of Anthraquinone Biosynthesis in Senna tora.</title>
        <authorList>
            <person name="Kang S.-H."/>
            <person name="Pandey R.P."/>
            <person name="Lee C.-M."/>
            <person name="Sim J.-S."/>
            <person name="Jeong J.-T."/>
            <person name="Choi B.-S."/>
            <person name="Jung M."/>
            <person name="Ginzburg D."/>
            <person name="Zhao K."/>
            <person name="Won S.Y."/>
            <person name="Oh T.-J."/>
            <person name="Yu Y."/>
            <person name="Kim N.-H."/>
            <person name="Lee O.R."/>
            <person name="Lee T.-H."/>
            <person name="Bashyal P."/>
            <person name="Kim T.-S."/>
            <person name="Lee W.-H."/>
            <person name="Kawkins C."/>
            <person name="Kim C.-K."/>
            <person name="Kim J.S."/>
            <person name="Ahn B.O."/>
            <person name="Rhee S.Y."/>
            <person name="Sohng J.K."/>
        </authorList>
    </citation>
    <scope>NUCLEOTIDE SEQUENCE</scope>
    <source>
        <tissue evidence="2">Leaf</tissue>
    </source>
</reference>
<dbReference type="GO" id="GO:0003676">
    <property type="term" value="F:nucleic acid binding"/>
    <property type="evidence" value="ECO:0007669"/>
    <property type="project" value="InterPro"/>
</dbReference>
<protein>
    <recommendedName>
        <fullName evidence="1">RNase H type-1 domain-containing protein</fullName>
    </recommendedName>
</protein>
<dbReference type="InterPro" id="IPR002156">
    <property type="entry name" value="RNaseH_domain"/>
</dbReference>
<gene>
    <name evidence="2" type="ORF">G2W53_000794</name>
</gene>
<dbReference type="Pfam" id="PF13456">
    <property type="entry name" value="RVT_3"/>
    <property type="match status" value="1"/>
</dbReference>